<dbReference type="AlphaFoldDB" id="A0A077R6E6"/>
<reference evidence="2" key="1">
    <citation type="journal article" date="2014" name="Genome Biol. Evol.">
        <title>Gene Loss Rather Than Gene Gain Is Associated with a Host Jump from Monocots to Dicots in the Smut Fungus Melanopsichium pennsylvanicum.</title>
        <authorList>
            <person name="Sharma R."/>
            <person name="Mishra B."/>
            <person name="Runge F."/>
            <person name="Thines M."/>
        </authorList>
    </citation>
    <scope>NUCLEOTIDE SEQUENCE</scope>
    <source>
        <strain evidence="2">4</strain>
    </source>
</reference>
<feature type="region of interest" description="Disordered" evidence="1">
    <location>
        <begin position="1"/>
        <end position="40"/>
    </location>
</feature>
<dbReference type="EMBL" id="HG529616">
    <property type="protein sequence ID" value="CDI54538.1"/>
    <property type="molecule type" value="Genomic_DNA"/>
</dbReference>
<accession>A0A077R6E6</accession>
<proteinExistence type="predicted"/>
<sequence>MTRAEAAPHSVAELQGDRHSHSLPGSSSGPNKAGASAPTGAAILGIEIGAERDARRELAQARREGDDIPVPSSNPTGASAAELGFGQLNGAERGISTPGQEKRDQMQDERNNEFHKDQPDLRKLAANSAGSASNTSTGGAEQYKSTGASQPDEILETAARSTGTESGTGATGAGEIEIGRDATTSA</sequence>
<feature type="region of interest" description="Disordered" evidence="1">
    <location>
        <begin position="54"/>
        <end position="186"/>
    </location>
</feature>
<evidence type="ECO:0000256" key="1">
    <source>
        <dbReference type="SAM" id="MobiDB-lite"/>
    </source>
</evidence>
<name>A0A077R6E6_9BASI</name>
<organism evidence="2">
    <name type="scientific">Melanopsichium pennsylvanicum 4</name>
    <dbReference type="NCBI Taxonomy" id="1398559"/>
    <lineage>
        <taxon>Eukaryota</taxon>
        <taxon>Fungi</taxon>
        <taxon>Dikarya</taxon>
        <taxon>Basidiomycota</taxon>
        <taxon>Ustilaginomycotina</taxon>
        <taxon>Ustilaginomycetes</taxon>
        <taxon>Ustilaginales</taxon>
        <taxon>Ustilaginaceae</taxon>
        <taxon>Melanopsichium</taxon>
    </lineage>
</organism>
<feature type="compositionally biased region" description="Low complexity" evidence="1">
    <location>
        <begin position="125"/>
        <end position="140"/>
    </location>
</feature>
<feature type="compositionally biased region" description="Basic and acidic residues" evidence="1">
    <location>
        <begin position="100"/>
        <end position="123"/>
    </location>
</feature>
<evidence type="ECO:0000313" key="2">
    <source>
        <dbReference type="EMBL" id="CDI54538.1"/>
    </source>
</evidence>
<protein>
    <submittedName>
        <fullName evidence="2">Uncharacterized protein</fullName>
    </submittedName>
</protein>
<feature type="compositionally biased region" description="Basic and acidic residues" evidence="1">
    <location>
        <begin position="54"/>
        <end position="66"/>
    </location>
</feature>
<feature type="compositionally biased region" description="Low complexity" evidence="1">
    <location>
        <begin position="157"/>
        <end position="176"/>
    </location>
</feature>